<dbReference type="Gene3D" id="3.30.1120.10">
    <property type="match status" value="1"/>
</dbReference>
<evidence type="ECO:0000256" key="1">
    <source>
        <dbReference type="ARBA" id="ARBA00001913"/>
    </source>
</evidence>
<dbReference type="OrthoDB" id="9764377at2"/>
<dbReference type="STRING" id="320787.CA2015_2441"/>
<dbReference type="InterPro" id="IPR017850">
    <property type="entry name" value="Alkaline_phosphatase_core_sf"/>
</dbReference>
<evidence type="ECO:0000313" key="8">
    <source>
        <dbReference type="EMBL" id="AKP51853.1"/>
    </source>
</evidence>
<comment type="cofactor">
    <cofactor evidence="1">
        <name>Ca(2+)</name>
        <dbReference type="ChEBI" id="CHEBI:29108"/>
    </cofactor>
</comment>
<evidence type="ECO:0000313" key="9">
    <source>
        <dbReference type="Proteomes" id="UP000036520"/>
    </source>
</evidence>
<dbReference type="PATRIC" id="fig|320787.5.peg.2678"/>
<proteinExistence type="inferred from homology"/>
<evidence type="ECO:0000256" key="5">
    <source>
        <dbReference type="ARBA" id="ARBA00022801"/>
    </source>
</evidence>
<keyword evidence="9" id="KW-1185">Reference proteome</keyword>
<keyword evidence="6" id="KW-0106">Calcium</keyword>
<dbReference type="Pfam" id="PF00884">
    <property type="entry name" value="Sulfatase"/>
    <property type="match status" value="1"/>
</dbReference>
<evidence type="ECO:0000259" key="7">
    <source>
        <dbReference type="Pfam" id="PF00884"/>
    </source>
</evidence>
<keyword evidence="3" id="KW-0479">Metal-binding</keyword>
<dbReference type="PROSITE" id="PS00149">
    <property type="entry name" value="SULFATASE_2"/>
    <property type="match status" value="1"/>
</dbReference>
<dbReference type="SUPFAM" id="SSF53649">
    <property type="entry name" value="Alkaline phosphatase-like"/>
    <property type="match status" value="1"/>
</dbReference>
<dbReference type="InterPro" id="IPR024607">
    <property type="entry name" value="Sulfatase_CS"/>
</dbReference>
<gene>
    <name evidence="8" type="ORF">CA2015_2441</name>
</gene>
<evidence type="ECO:0000256" key="2">
    <source>
        <dbReference type="ARBA" id="ARBA00008779"/>
    </source>
</evidence>
<sequence>MKKILILLYIALVASSCQKKEEQKPNFVFILVDDLGWADVKANYPDSFYETPNLDRMASEGIRFTQAYAAHPVCSPTRAALMTGKHPNRLGITDWIPGFDKFEDQRPIVTPPIRDELALEETTLAEKLKENGYQTYFIGKWHLGEEEKYWPEHQGFDKNIGGWRVGAPQLKKGLSNGYYAPYGNPKLPDGPEGEYLTDRLTNESLQLIQENSDKPFLLYLSFYSVHTPIQAAPKKHEYFINKKAKITLAEGQPSYRQEGDGQTKLIQDNAAYASMVAAMDENVGRILKELKEKGLDENTWVILTSDNGGLSTLYGEGAPTANGPLRAGKGWCYEGGIRVPLIIKGPGIKTPGKVTDLPVTSMDFFPTLLSIAGSNFESNDGIDLSSFLTGGKAPERDLFFWHYPQYHGSAWKPGSAIRKGKWKLIHDYESGENQLFDLENDPGENQDLSHSQPEKVVALEGKLMKELEKTGGKLPSRK</sequence>
<dbReference type="AlphaFoldDB" id="A0A0H4PG96"/>
<name>A0A0H4PG96_9BACT</name>
<dbReference type="RefSeq" id="WP_048642156.1">
    <property type="nucleotide sequence ID" value="NZ_CP012040.1"/>
</dbReference>
<dbReference type="GO" id="GO:0046872">
    <property type="term" value="F:metal ion binding"/>
    <property type="evidence" value="ECO:0007669"/>
    <property type="project" value="UniProtKB-KW"/>
</dbReference>
<reference evidence="8 9" key="1">
    <citation type="submission" date="2015-07" db="EMBL/GenBank/DDBJ databases">
        <authorList>
            <person name="Kim K.M."/>
        </authorList>
    </citation>
    <scope>NUCLEOTIDE SEQUENCE [LARGE SCALE GENOMIC DNA]</scope>
    <source>
        <strain evidence="8 9">KCTC 12363</strain>
    </source>
</reference>
<dbReference type="CDD" id="cd16144">
    <property type="entry name" value="ARS_like"/>
    <property type="match status" value="1"/>
</dbReference>
<evidence type="ECO:0000256" key="3">
    <source>
        <dbReference type="ARBA" id="ARBA00022723"/>
    </source>
</evidence>
<dbReference type="KEGG" id="camu:CA2015_2441"/>
<keyword evidence="5" id="KW-0378">Hydrolase</keyword>
<dbReference type="PROSITE" id="PS00523">
    <property type="entry name" value="SULFATASE_1"/>
    <property type="match status" value="1"/>
</dbReference>
<dbReference type="InterPro" id="IPR000917">
    <property type="entry name" value="Sulfatase_N"/>
</dbReference>
<dbReference type="PROSITE" id="PS51257">
    <property type="entry name" value="PROKAR_LIPOPROTEIN"/>
    <property type="match status" value="1"/>
</dbReference>
<protein>
    <submittedName>
        <fullName evidence="8">Arylsulfatase</fullName>
    </submittedName>
</protein>
<accession>A0A0H4PG96</accession>
<organism evidence="8 9">
    <name type="scientific">Cyclobacterium amurskyense</name>
    <dbReference type="NCBI Taxonomy" id="320787"/>
    <lineage>
        <taxon>Bacteria</taxon>
        <taxon>Pseudomonadati</taxon>
        <taxon>Bacteroidota</taxon>
        <taxon>Cytophagia</taxon>
        <taxon>Cytophagales</taxon>
        <taxon>Cyclobacteriaceae</taxon>
        <taxon>Cyclobacterium</taxon>
    </lineage>
</organism>
<keyword evidence="4" id="KW-0732">Signal</keyword>
<dbReference type="GO" id="GO:0004065">
    <property type="term" value="F:arylsulfatase activity"/>
    <property type="evidence" value="ECO:0007669"/>
    <property type="project" value="TreeGrafter"/>
</dbReference>
<dbReference type="Gene3D" id="3.40.720.10">
    <property type="entry name" value="Alkaline Phosphatase, subunit A"/>
    <property type="match status" value="1"/>
</dbReference>
<dbReference type="InterPro" id="IPR050738">
    <property type="entry name" value="Sulfatase"/>
</dbReference>
<evidence type="ECO:0000256" key="6">
    <source>
        <dbReference type="ARBA" id="ARBA00022837"/>
    </source>
</evidence>
<dbReference type="Proteomes" id="UP000036520">
    <property type="component" value="Chromosome"/>
</dbReference>
<dbReference type="EMBL" id="CP012040">
    <property type="protein sequence ID" value="AKP51853.1"/>
    <property type="molecule type" value="Genomic_DNA"/>
</dbReference>
<feature type="domain" description="Sulfatase N-terminal" evidence="7">
    <location>
        <begin position="25"/>
        <end position="373"/>
    </location>
</feature>
<evidence type="ECO:0000256" key="4">
    <source>
        <dbReference type="ARBA" id="ARBA00022729"/>
    </source>
</evidence>
<dbReference type="PANTHER" id="PTHR42693">
    <property type="entry name" value="ARYLSULFATASE FAMILY MEMBER"/>
    <property type="match status" value="1"/>
</dbReference>
<dbReference type="PANTHER" id="PTHR42693:SF42">
    <property type="entry name" value="ARYLSULFATASE G"/>
    <property type="match status" value="1"/>
</dbReference>
<comment type="similarity">
    <text evidence="2">Belongs to the sulfatase family.</text>
</comment>